<dbReference type="Proteomes" id="UP000266673">
    <property type="component" value="Unassembled WGS sequence"/>
</dbReference>
<organism evidence="2 3">
    <name type="scientific">Gigaspora rosea</name>
    <dbReference type="NCBI Taxonomy" id="44941"/>
    <lineage>
        <taxon>Eukaryota</taxon>
        <taxon>Fungi</taxon>
        <taxon>Fungi incertae sedis</taxon>
        <taxon>Mucoromycota</taxon>
        <taxon>Glomeromycotina</taxon>
        <taxon>Glomeromycetes</taxon>
        <taxon>Diversisporales</taxon>
        <taxon>Gigasporaceae</taxon>
        <taxon>Gigaspora</taxon>
    </lineage>
</organism>
<name>A0A397UXA7_9GLOM</name>
<accession>A0A397UXA7</accession>
<sequence length="428" mass="48998">MSSELELLRQRVTKLETENTKLKQIIKEIANLRIENTRLKQIIKQNRTTNDASQIPILSHINGHSDENGSTDSLNLEQVQSDISPEINPNNTPKQVENISNDASNPDICQESKNQCFTSPIYMKPKSLEDKAVDDFLDLQNKEIVSNMMRERNREKKFQDQESIQRISTESEQVSIDQTHNAISPEIKIPYDQKENLTIQEINVQIPDLPLKKILIGSDEVTAQIIVDLFNTAMKTRQKENLCWYCSTKAYENRVNDIKSKNKIDDQSARTLKSNCSFPILVIANAISSLKDDQIQNIINHFPKKQTNPDDKNNCQKRLAIPIESSHTSNSEDMINEKVKYLPKTKASILSNPTRDHAYFRKKTLKQYPNLYREGSDGNDDYYGITDESLCPLCKLDHDDENGIEGRYEIGSYNLKCEQCGIEIEVTA</sequence>
<gene>
    <name evidence="2" type="ORF">C2G38_2196342</name>
</gene>
<evidence type="ECO:0000313" key="2">
    <source>
        <dbReference type="EMBL" id="RIB14008.1"/>
    </source>
</evidence>
<keyword evidence="3" id="KW-1185">Reference proteome</keyword>
<dbReference type="OrthoDB" id="2425383at2759"/>
<reference evidence="2 3" key="1">
    <citation type="submission" date="2018-06" db="EMBL/GenBank/DDBJ databases">
        <title>Comparative genomics reveals the genomic features of Rhizophagus irregularis, R. cerebriforme, R. diaphanum and Gigaspora rosea, and their symbiotic lifestyle signature.</title>
        <authorList>
            <person name="Morin E."/>
            <person name="San Clemente H."/>
            <person name="Chen E.C.H."/>
            <person name="De La Providencia I."/>
            <person name="Hainaut M."/>
            <person name="Kuo A."/>
            <person name="Kohler A."/>
            <person name="Murat C."/>
            <person name="Tang N."/>
            <person name="Roy S."/>
            <person name="Loubradou J."/>
            <person name="Henrissat B."/>
            <person name="Grigoriev I.V."/>
            <person name="Corradi N."/>
            <person name="Roux C."/>
            <person name="Martin F.M."/>
        </authorList>
    </citation>
    <scope>NUCLEOTIDE SEQUENCE [LARGE SCALE GENOMIC DNA]</scope>
    <source>
        <strain evidence="2 3">DAOM 194757</strain>
    </source>
</reference>
<keyword evidence="1" id="KW-0175">Coiled coil</keyword>
<evidence type="ECO:0000256" key="1">
    <source>
        <dbReference type="SAM" id="Coils"/>
    </source>
</evidence>
<comment type="caution">
    <text evidence="2">The sequence shown here is derived from an EMBL/GenBank/DDBJ whole genome shotgun (WGS) entry which is preliminary data.</text>
</comment>
<dbReference type="AlphaFoldDB" id="A0A397UXA7"/>
<evidence type="ECO:0000313" key="3">
    <source>
        <dbReference type="Proteomes" id="UP000266673"/>
    </source>
</evidence>
<proteinExistence type="predicted"/>
<feature type="coiled-coil region" evidence="1">
    <location>
        <begin position="5"/>
        <end position="42"/>
    </location>
</feature>
<dbReference type="EMBL" id="QKWP01000872">
    <property type="protein sequence ID" value="RIB14008.1"/>
    <property type="molecule type" value="Genomic_DNA"/>
</dbReference>
<protein>
    <submittedName>
        <fullName evidence="2">Uncharacterized protein</fullName>
    </submittedName>
</protein>